<dbReference type="NCBIfam" id="TIGR02428">
    <property type="entry name" value="pcaJ_scoB_fam"/>
    <property type="match status" value="1"/>
</dbReference>
<dbReference type="KEGG" id="nae:BHE16_09970"/>
<dbReference type="RefSeq" id="WP_071894731.1">
    <property type="nucleotide sequence ID" value="NZ_CP018135.1"/>
</dbReference>
<dbReference type="PANTHER" id="PTHR13707">
    <property type="entry name" value="KETOACID-COENZYME A TRANSFERASE"/>
    <property type="match status" value="1"/>
</dbReference>
<proteinExistence type="inferred from homology"/>
<reference evidence="3 4" key="1">
    <citation type="submission" date="2016-11" db="EMBL/GenBank/DDBJ databases">
        <title>Genome sequencing of Zhihengliuella aestuarii B18 antagonistic to Plasmodiophora brassicae.</title>
        <authorList>
            <person name="Luo Y."/>
        </authorList>
    </citation>
    <scope>NUCLEOTIDE SEQUENCE [LARGE SCALE GENOMIC DNA]</scope>
    <source>
        <strain evidence="3 4">B18</strain>
    </source>
</reference>
<dbReference type="InterPro" id="IPR004165">
    <property type="entry name" value="CoA_trans_fam_I"/>
</dbReference>
<dbReference type="EMBL" id="CP018135">
    <property type="protein sequence ID" value="APF41263.1"/>
    <property type="molecule type" value="Genomic_DNA"/>
</dbReference>
<organism evidence="3 4">
    <name type="scientific">Neomicrococcus aestuarii</name>
    <dbReference type="NCBI Taxonomy" id="556325"/>
    <lineage>
        <taxon>Bacteria</taxon>
        <taxon>Bacillati</taxon>
        <taxon>Actinomycetota</taxon>
        <taxon>Actinomycetes</taxon>
        <taxon>Micrococcales</taxon>
        <taxon>Micrococcaceae</taxon>
        <taxon>Neomicrococcus</taxon>
    </lineage>
</organism>
<dbReference type="OrthoDB" id="9778604at2"/>
<dbReference type="InterPro" id="IPR037171">
    <property type="entry name" value="NagB/RpiA_transferase-like"/>
</dbReference>
<evidence type="ECO:0000313" key="4">
    <source>
        <dbReference type="Proteomes" id="UP000183530"/>
    </source>
</evidence>
<dbReference type="Proteomes" id="UP000183530">
    <property type="component" value="Chromosome"/>
</dbReference>
<keyword evidence="2 3" id="KW-0808">Transferase</keyword>
<dbReference type="GO" id="GO:0008410">
    <property type="term" value="F:CoA-transferase activity"/>
    <property type="evidence" value="ECO:0007669"/>
    <property type="project" value="InterPro"/>
</dbReference>
<name>A0A1L2ZPA9_9MICC</name>
<accession>A0A1L2ZPA9</accession>
<dbReference type="AlphaFoldDB" id="A0A1L2ZPA9"/>
<dbReference type="SMART" id="SM00882">
    <property type="entry name" value="CoA_trans"/>
    <property type="match status" value="1"/>
</dbReference>
<dbReference type="PANTHER" id="PTHR13707:SF57">
    <property type="entry name" value="SUCCINYL-COA:3-KETOACID COENZYME A TRANSFERASE SUBUNIT B-RELATED"/>
    <property type="match status" value="1"/>
</dbReference>
<dbReference type="SUPFAM" id="SSF100950">
    <property type="entry name" value="NagB/RpiA/CoA transferase-like"/>
    <property type="match status" value="1"/>
</dbReference>
<keyword evidence="4" id="KW-1185">Reference proteome</keyword>
<comment type="similarity">
    <text evidence="1">Belongs to the 3-oxoacid CoA-transferase subunit B family.</text>
</comment>
<gene>
    <name evidence="3" type="ORF">BHE16_09970</name>
</gene>
<dbReference type="Pfam" id="PF01144">
    <property type="entry name" value="CoA_trans"/>
    <property type="match status" value="1"/>
</dbReference>
<dbReference type="STRING" id="556325.BHE16_09970"/>
<sequence length="218" mass="22981">MTAYASTAEKLDKNALAQIVAADIAPGAFVNLGIGQPTLVSNFLTADQGVTLHTENGMLGMGPQATGDDIDEDLINAGKIPVTELPGASYFHHADSFAMMRGGHLDVCVLGAFQVSREGDLANWHTGAPDAIPAVGGAMDLAIGAKETWVMMSLFTKDGAAKLVDALTYPVTGLGCVKRVYTESAIFLINDGKVVVRSTHGTTFEELQEKIPFTLERA</sequence>
<dbReference type="Gene3D" id="3.40.1080.10">
    <property type="entry name" value="Glutaconate Coenzyme A-transferase"/>
    <property type="match status" value="1"/>
</dbReference>
<evidence type="ECO:0000313" key="3">
    <source>
        <dbReference type="EMBL" id="APF41263.1"/>
    </source>
</evidence>
<dbReference type="InterPro" id="IPR012791">
    <property type="entry name" value="3-oxoacid_CoA-transf_B"/>
</dbReference>
<evidence type="ECO:0000256" key="2">
    <source>
        <dbReference type="ARBA" id="ARBA00022679"/>
    </source>
</evidence>
<protein>
    <submittedName>
        <fullName evidence="3">3-oxoadipate CoA-transferase</fullName>
    </submittedName>
</protein>
<evidence type="ECO:0000256" key="1">
    <source>
        <dbReference type="ARBA" id="ARBA00007047"/>
    </source>
</evidence>